<dbReference type="InterPro" id="IPR000639">
    <property type="entry name" value="Epox_hydrolase-like"/>
</dbReference>
<dbReference type="Gene3D" id="3.40.50.1820">
    <property type="entry name" value="alpha/beta hydrolase"/>
    <property type="match status" value="1"/>
</dbReference>
<dbReference type="SUPFAM" id="SSF53474">
    <property type="entry name" value="alpha/beta-Hydrolases"/>
    <property type="match status" value="1"/>
</dbReference>
<protein>
    <submittedName>
        <fullName evidence="2">Alpha/beta hydrolase</fullName>
    </submittedName>
</protein>
<keyword evidence="2" id="KW-0378">Hydrolase</keyword>
<evidence type="ECO:0000313" key="2">
    <source>
        <dbReference type="EMBL" id="WZK90514.1"/>
    </source>
</evidence>
<organism evidence="2 3">
    <name type="scientific">Aliisedimentitalea scapharcae</name>
    <dbReference type="NCBI Taxonomy" id="1524259"/>
    <lineage>
        <taxon>Bacteria</taxon>
        <taxon>Pseudomonadati</taxon>
        <taxon>Pseudomonadota</taxon>
        <taxon>Alphaproteobacteria</taxon>
        <taxon>Rhodobacterales</taxon>
        <taxon>Roseobacteraceae</taxon>
        <taxon>Aliisedimentitalea</taxon>
    </lineage>
</organism>
<dbReference type="PANTHER" id="PTHR43798">
    <property type="entry name" value="MONOACYLGLYCEROL LIPASE"/>
    <property type="match status" value="1"/>
</dbReference>
<sequence>MKDRDAAVPQPLFVRSFGQGPRQALALHCTIAHSGTWRGLASELGDELTLTTPDFLSHGRSPDWDREGTYQDRMVAACLPFFDQKMDLIGHSFGATVALCLAVLHPERVRSLTLIEPVFFAVAIADDPICVQQHEKDAEPFTTALTNGDEALGARLFNRMWSTGDAPRWPDLPQSTRDAMIRGIHVVGASRDSIYLDLAGVLKPGVLERVTAPVQLLRGSLTHPVIDVINEGLCRRLPNARSAVVEGAGHMLPITNPRETARFVHDLLKRSA</sequence>
<evidence type="ECO:0000259" key="1">
    <source>
        <dbReference type="Pfam" id="PF00561"/>
    </source>
</evidence>
<dbReference type="PRINTS" id="PR00111">
    <property type="entry name" value="ABHYDROLASE"/>
</dbReference>
<dbReference type="EMBL" id="CP123584">
    <property type="protein sequence ID" value="WZK90514.1"/>
    <property type="molecule type" value="Genomic_DNA"/>
</dbReference>
<gene>
    <name evidence="2" type="ORF">QEZ52_08200</name>
</gene>
<name>A0ABZ2XWN1_9RHOB</name>
<dbReference type="RefSeq" id="WP_406649328.1">
    <property type="nucleotide sequence ID" value="NZ_CP123584.1"/>
</dbReference>
<dbReference type="PRINTS" id="PR00412">
    <property type="entry name" value="EPOXHYDRLASE"/>
</dbReference>
<accession>A0ABZ2XWN1</accession>
<proteinExistence type="predicted"/>
<dbReference type="Proteomes" id="UP001623232">
    <property type="component" value="Chromosome"/>
</dbReference>
<dbReference type="InterPro" id="IPR029058">
    <property type="entry name" value="AB_hydrolase_fold"/>
</dbReference>
<dbReference type="GO" id="GO:0016787">
    <property type="term" value="F:hydrolase activity"/>
    <property type="evidence" value="ECO:0007669"/>
    <property type="project" value="UniProtKB-KW"/>
</dbReference>
<dbReference type="Pfam" id="PF00561">
    <property type="entry name" value="Abhydrolase_1"/>
    <property type="match status" value="1"/>
</dbReference>
<dbReference type="InterPro" id="IPR050266">
    <property type="entry name" value="AB_hydrolase_sf"/>
</dbReference>
<feature type="domain" description="AB hydrolase-1" evidence="1">
    <location>
        <begin position="27"/>
        <end position="257"/>
    </location>
</feature>
<dbReference type="InterPro" id="IPR000073">
    <property type="entry name" value="AB_hydrolase_1"/>
</dbReference>
<keyword evidence="3" id="KW-1185">Reference proteome</keyword>
<reference evidence="2 3" key="1">
    <citation type="submission" date="2023-04" db="EMBL/GenBank/DDBJ databases">
        <title>Complete genome sequence of Alisedimentitalea scapharcae.</title>
        <authorList>
            <person name="Rong J.-C."/>
            <person name="Yi M.-L."/>
            <person name="Zhao Q."/>
        </authorList>
    </citation>
    <scope>NUCLEOTIDE SEQUENCE [LARGE SCALE GENOMIC DNA]</scope>
    <source>
        <strain evidence="2 3">KCTC 42119</strain>
    </source>
</reference>
<evidence type="ECO:0000313" key="3">
    <source>
        <dbReference type="Proteomes" id="UP001623232"/>
    </source>
</evidence>